<sequence>MRDLGTSRQVDWSLADGHDLQIEVAVWLLWLYAYPVAEYVWLDQMCIPQDSHLEKERMHGVQQSPRIYQAGKVYVVLAPVVDEEGRIMSREVAGQIVDQYTGEMSACHCDHEYNKKCDLSWDDAPGRFPRAHEYLRRAAIKSLLVNHTYMRRVWTIQEVVSARTGNLHIWPFEGSGSLVSYQSVHVVDWPEFNAWNNHPRWRPVTQKFTDSVVEKYMDGDYAGVIGKLRSKEDPDVMGHLALLAKELKWITDDRSGLVAALQATNSSYSKKAHTVLNYPNVMASRASKAEDLVLALVPLVDPLGWQEVMETANDDKAQMVQKSVDWAYEAMEQDMTWSWSIRIYNKPSCTARALDLLEPRRNLTDHTAVHGTTHEWSLEIPSSVGDIFRLTAPRSPAAAANSAAAATVNSLEVKVLKAVVMPHPGLGGPVRARWDHVRNAVWESTGSDNFWLAVSWALEPWRSAGLQGLDLDRTAVVLVDGEGLRHLAMIILALKASKKEPYTAEVMAVLDIRKERLPGLLEGLQNGKLPDLLTKPLRVVSRPPPE</sequence>
<name>A0A9W6BNL3_9CHLO</name>
<protein>
    <recommendedName>
        <fullName evidence="1">Heterokaryon incompatibility domain-containing protein</fullName>
    </recommendedName>
</protein>
<proteinExistence type="predicted"/>
<dbReference type="PANTHER" id="PTHR24148:SF64">
    <property type="entry name" value="HETEROKARYON INCOMPATIBILITY DOMAIN-CONTAINING PROTEIN"/>
    <property type="match status" value="1"/>
</dbReference>
<dbReference type="Proteomes" id="UP001165080">
    <property type="component" value="Unassembled WGS sequence"/>
</dbReference>
<reference evidence="2 3" key="1">
    <citation type="journal article" date="2023" name="Commun. Biol.">
        <title>Reorganization of the ancestral sex-determining regions during the evolution of trioecy in Pleodorina starrii.</title>
        <authorList>
            <person name="Takahashi K."/>
            <person name="Suzuki S."/>
            <person name="Kawai-Toyooka H."/>
            <person name="Yamamoto K."/>
            <person name="Hamaji T."/>
            <person name="Ootsuki R."/>
            <person name="Yamaguchi H."/>
            <person name="Kawachi M."/>
            <person name="Higashiyama T."/>
            <person name="Nozaki H."/>
        </authorList>
    </citation>
    <scope>NUCLEOTIDE SEQUENCE [LARGE SCALE GENOMIC DNA]</scope>
    <source>
        <strain evidence="2 3">NIES-4479</strain>
    </source>
</reference>
<evidence type="ECO:0000313" key="2">
    <source>
        <dbReference type="EMBL" id="GLC54651.1"/>
    </source>
</evidence>
<dbReference type="InterPro" id="IPR010730">
    <property type="entry name" value="HET"/>
</dbReference>
<dbReference type="Pfam" id="PF06985">
    <property type="entry name" value="HET"/>
    <property type="match status" value="1"/>
</dbReference>
<organism evidence="2 3">
    <name type="scientific">Pleodorina starrii</name>
    <dbReference type="NCBI Taxonomy" id="330485"/>
    <lineage>
        <taxon>Eukaryota</taxon>
        <taxon>Viridiplantae</taxon>
        <taxon>Chlorophyta</taxon>
        <taxon>core chlorophytes</taxon>
        <taxon>Chlorophyceae</taxon>
        <taxon>CS clade</taxon>
        <taxon>Chlamydomonadales</taxon>
        <taxon>Volvocaceae</taxon>
        <taxon>Pleodorina</taxon>
    </lineage>
</organism>
<accession>A0A9W6BNL3</accession>
<evidence type="ECO:0000259" key="1">
    <source>
        <dbReference type="Pfam" id="PF06985"/>
    </source>
</evidence>
<comment type="caution">
    <text evidence="2">The sequence shown here is derived from an EMBL/GenBank/DDBJ whole genome shotgun (WGS) entry which is preliminary data.</text>
</comment>
<dbReference type="PANTHER" id="PTHR24148">
    <property type="entry name" value="ANKYRIN REPEAT DOMAIN-CONTAINING PROTEIN 39 HOMOLOG-RELATED"/>
    <property type="match status" value="1"/>
</dbReference>
<keyword evidence="3" id="KW-1185">Reference proteome</keyword>
<dbReference type="EMBL" id="BRXU01000011">
    <property type="protein sequence ID" value="GLC54651.1"/>
    <property type="molecule type" value="Genomic_DNA"/>
</dbReference>
<gene>
    <name evidence="2" type="primary">PLEST012101</name>
    <name evidence="2" type="ORF">PLESTB_000891600</name>
</gene>
<feature type="domain" description="Heterokaryon incompatibility" evidence="1">
    <location>
        <begin position="38"/>
        <end position="158"/>
    </location>
</feature>
<evidence type="ECO:0000313" key="3">
    <source>
        <dbReference type="Proteomes" id="UP001165080"/>
    </source>
</evidence>
<dbReference type="InterPro" id="IPR052895">
    <property type="entry name" value="HetReg/Transcr_Mod"/>
</dbReference>
<dbReference type="AlphaFoldDB" id="A0A9W6BNL3"/>